<comment type="caution">
    <text evidence="2">The sequence shown here is derived from an EMBL/GenBank/DDBJ whole genome shotgun (WGS) entry which is preliminary data.</text>
</comment>
<gene>
    <name evidence="2" type="ORF">PEVE_00032191</name>
</gene>
<name>A0ABN8MDE3_9CNID</name>
<evidence type="ECO:0000256" key="1">
    <source>
        <dbReference type="SAM" id="MobiDB-lite"/>
    </source>
</evidence>
<organism evidence="2 3">
    <name type="scientific">Porites evermanni</name>
    <dbReference type="NCBI Taxonomy" id="104178"/>
    <lineage>
        <taxon>Eukaryota</taxon>
        <taxon>Metazoa</taxon>
        <taxon>Cnidaria</taxon>
        <taxon>Anthozoa</taxon>
        <taxon>Hexacorallia</taxon>
        <taxon>Scleractinia</taxon>
        <taxon>Fungiina</taxon>
        <taxon>Poritidae</taxon>
        <taxon>Porites</taxon>
    </lineage>
</organism>
<protein>
    <submittedName>
        <fullName evidence="2">Uncharacterized protein</fullName>
    </submittedName>
</protein>
<evidence type="ECO:0000313" key="3">
    <source>
        <dbReference type="Proteomes" id="UP001159427"/>
    </source>
</evidence>
<dbReference type="EMBL" id="CALNXI010000467">
    <property type="protein sequence ID" value="CAH3027696.1"/>
    <property type="molecule type" value="Genomic_DNA"/>
</dbReference>
<sequence>MGCSPSHAVIINSSPTHETICLQPRIYMVSESTLCLLKDVGELRVYNIDETDPAKAAEKFRGAQEQLQNPLLFHPQLRGRERSNTDDLRSLSSDSGPSSEHVGKEMSTGGHDINQSDGDMVGVSENEEQGDSVDYQSQYGAGGITSEERKHILKDGAAQTSNAHSTIVEVYSYRTSEDGSTAENESKRERLAMEPPYIADSASTAAAVDVVSSIEQDRTLEDTQSESKIEELDVLPDATFGWSETSCRGIPAAKAPEHLENAKAKRKEAAIEDTLELSNL</sequence>
<reference evidence="2 3" key="1">
    <citation type="submission" date="2022-05" db="EMBL/GenBank/DDBJ databases">
        <authorList>
            <consortium name="Genoscope - CEA"/>
            <person name="William W."/>
        </authorList>
    </citation>
    <scope>NUCLEOTIDE SEQUENCE [LARGE SCALE GENOMIC DNA]</scope>
</reference>
<feature type="compositionally biased region" description="Basic and acidic residues" evidence="1">
    <location>
        <begin position="78"/>
        <end position="89"/>
    </location>
</feature>
<accession>A0ABN8MDE3</accession>
<keyword evidence="3" id="KW-1185">Reference proteome</keyword>
<dbReference type="Proteomes" id="UP001159427">
    <property type="component" value="Unassembled WGS sequence"/>
</dbReference>
<evidence type="ECO:0000313" key="2">
    <source>
        <dbReference type="EMBL" id="CAH3027696.1"/>
    </source>
</evidence>
<feature type="region of interest" description="Disordered" evidence="1">
    <location>
        <begin position="62"/>
        <end position="134"/>
    </location>
</feature>
<feature type="compositionally biased region" description="Low complexity" evidence="1">
    <location>
        <begin position="90"/>
        <end position="99"/>
    </location>
</feature>
<proteinExistence type="predicted"/>